<dbReference type="SMART" id="SM00342">
    <property type="entry name" value="HTH_ARAC"/>
    <property type="match status" value="1"/>
</dbReference>
<dbReference type="Gene3D" id="1.10.10.60">
    <property type="entry name" value="Homeodomain-like"/>
    <property type="match status" value="1"/>
</dbReference>
<feature type="domain" description="HTH araC/xylS-type" evidence="4">
    <location>
        <begin position="217"/>
        <end position="314"/>
    </location>
</feature>
<gene>
    <name evidence="5" type="ORF">ABIE21_000500</name>
</gene>
<dbReference type="CDD" id="cd03137">
    <property type="entry name" value="GATase1_AraC_1"/>
    <property type="match status" value="1"/>
</dbReference>
<dbReference type="Gene3D" id="3.40.50.880">
    <property type="match status" value="1"/>
</dbReference>
<name>A0ABV2QK74_9MICO</name>
<evidence type="ECO:0000256" key="1">
    <source>
        <dbReference type="ARBA" id="ARBA00023015"/>
    </source>
</evidence>
<evidence type="ECO:0000259" key="4">
    <source>
        <dbReference type="PROSITE" id="PS01124"/>
    </source>
</evidence>
<accession>A0ABV2QK74</accession>
<dbReference type="InterPro" id="IPR009057">
    <property type="entry name" value="Homeodomain-like_sf"/>
</dbReference>
<dbReference type="InterPro" id="IPR018060">
    <property type="entry name" value="HTH_AraC"/>
</dbReference>
<dbReference type="InterPro" id="IPR029062">
    <property type="entry name" value="Class_I_gatase-like"/>
</dbReference>
<evidence type="ECO:0000313" key="6">
    <source>
        <dbReference type="Proteomes" id="UP001549257"/>
    </source>
</evidence>
<dbReference type="SUPFAM" id="SSF46689">
    <property type="entry name" value="Homeodomain-like"/>
    <property type="match status" value="2"/>
</dbReference>
<dbReference type="Proteomes" id="UP001549257">
    <property type="component" value="Unassembled WGS sequence"/>
</dbReference>
<evidence type="ECO:0000256" key="2">
    <source>
        <dbReference type="ARBA" id="ARBA00023125"/>
    </source>
</evidence>
<dbReference type="PANTHER" id="PTHR43130">
    <property type="entry name" value="ARAC-FAMILY TRANSCRIPTIONAL REGULATOR"/>
    <property type="match status" value="1"/>
</dbReference>
<dbReference type="InterPro" id="IPR052158">
    <property type="entry name" value="INH-QAR"/>
</dbReference>
<dbReference type="EMBL" id="JBEPSJ010000001">
    <property type="protein sequence ID" value="MET4581010.1"/>
    <property type="molecule type" value="Genomic_DNA"/>
</dbReference>
<keyword evidence="2" id="KW-0238">DNA-binding</keyword>
<evidence type="ECO:0000313" key="5">
    <source>
        <dbReference type="EMBL" id="MET4581010.1"/>
    </source>
</evidence>
<keyword evidence="6" id="KW-1185">Reference proteome</keyword>
<dbReference type="PROSITE" id="PS01124">
    <property type="entry name" value="HTH_ARAC_FAMILY_2"/>
    <property type="match status" value="1"/>
</dbReference>
<comment type="caution">
    <text evidence="5">The sequence shown here is derived from an EMBL/GenBank/DDBJ whole genome shotgun (WGS) entry which is preliminary data.</text>
</comment>
<dbReference type="InterPro" id="IPR018062">
    <property type="entry name" value="HTH_AraC-typ_CS"/>
</dbReference>
<protein>
    <submittedName>
        <fullName evidence="5">Transcriptional regulator GlxA family with amidase domain</fullName>
    </submittedName>
</protein>
<reference evidence="5 6" key="1">
    <citation type="submission" date="2024-06" db="EMBL/GenBank/DDBJ databases">
        <title>Sorghum-associated microbial communities from plants grown in Nebraska, USA.</title>
        <authorList>
            <person name="Schachtman D."/>
        </authorList>
    </citation>
    <scope>NUCLEOTIDE SEQUENCE [LARGE SCALE GENOMIC DNA]</scope>
    <source>
        <strain evidence="5 6">2857</strain>
    </source>
</reference>
<sequence>MTPSPHTVGILVFDGMKLLDFAGPAEVFAEANTFGGDYRISMVSIDGRDVRTSMGLTLPVDLAASDAGSFDTVLVAGGEVFPAGPVSDSLASGAFDLSQRATRTGSICTGAFVLAAAGLLEGKRATTHWQHAAELALRYPGIRVEPDAIFVKDDSTYSSAGVTAGIDLALALLEEDEGVELARTVARSLVVYLQRDGGQSQFSGATVEQVPRASLLRTVIDVVRADPAAEYSTSVLAGIARVSPRHLSRLFQEELGMTPGKYVEVTRLNRAKQLLDDGRSVTEAAEASGFGSSETLRRAFLLHLAIPPSKYRGRFSPAAVKVRR</sequence>
<keyword evidence="3" id="KW-0804">Transcription</keyword>
<dbReference type="InterPro" id="IPR002818">
    <property type="entry name" value="DJ-1/PfpI"/>
</dbReference>
<proteinExistence type="predicted"/>
<dbReference type="Pfam" id="PF12833">
    <property type="entry name" value="HTH_18"/>
    <property type="match status" value="1"/>
</dbReference>
<dbReference type="PANTHER" id="PTHR43130:SF3">
    <property type="entry name" value="HTH-TYPE TRANSCRIPTIONAL REGULATOR RV1931C"/>
    <property type="match status" value="1"/>
</dbReference>
<dbReference type="SUPFAM" id="SSF52317">
    <property type="entry name" value="Class I glutamine amidotransferase-like"/>
    <property type="match status" value="1"/>
</dbReference>
<keyword evidence="1" id="KW-0805">Transcription regulation</keyword>
<dbReference type="RefSeq" id="WP_354023207.1">
    <property type="nucleotide sequence ID" value="NZ_JBEPSJ010000001.1"/>
</dbReference>
<dbReference type="PROSITE" id="PS00041">
    <property type="entry name" value="HTH_ARAC_FAMILY_1"/>
    <property type="match status" value="1"/>
</dbReference>
<organism evidence="5 6">
    <name type="scientific">Conyzicola nivalis</name>
    <dbReference type="NCBI Taxonomy" id="1477021"/>
    <lineage>
        <taxon>Bacteria</taxon>
        <taxon>Bacillati</taxon>
        <taxon>Actinomycetota</taxon>
        <taxon>Actinomycetes</taxon>
        <taxon>Micrococcales</taxon>
        <taxon>Microbacteriaceae</taxon>
        <taxon>Conyzicola</taxon>
    </lineage>
</organism>
<dbReference type="Pfam" id="PF01965">
    <property type="entry name" value="DJ-1_PfpI"/>
    <property type="match status" value="1"/>
</dbReference>
<evidence type="ECO:0000256" key="3">
    <source>
        <dbReference type="ARBA" id="ARBA00023163"/>
    </source>
</evidence>